<dbReference type="Proteomes" id="UP001493487">
    <property type="component" value="Unassembled WGS sequence"/>
</dbReference>
<evidence type="ECO:0000313" key="2">
    <source>
        <dbReference type="EMBL" id="MEQ4486412.1"/>
    </source>
</evidence>
<comment type="caution">
    <text evidence="2">The sequence shown here is derived from an EMBL/GenBank/DDBJ whole genome shotgun (WGS) entry which is preliminary data.</text>
</comment>
<dbReference type="EMBL" id="JASKHM010000021">
    <property type="protein sequence ID" value="MEQ4486412.1"/>
    <property type="molecule type" value="Genomic_DNA"/>
</dbReference>
<name>A0ABV1L3S1_9BACL</name>
<evidence type="ECO:0000256" key="1">
    <source>
        <dbReference type="SAM" id="MobiDB-lite"/>
    </source>
</evidence>
<accession>A0ABV1L3S1</accession>
<sequence>MAKKQWSRVPASITVSLNPEDIPPAPGVDVEAIKAGDDDPFEVVVEIPAGKSTRGWNYKPNSLKAIVDHVNSHTLSGILGHQKPEDVASVFVEPVTHWVGAKMVGETAYFRGIIDADAPRLKRWIRTKRIKQVSIFGFPSLVTVAGETSVEDYKPLSIDWTPLDRSGMPTRIVGTGEMDDLQDDEGGNELNWKELIAQILAAIQAGTVTLADVLAELDSEGTKTAAAHTELITKLKAALGVTEDSELLPAVEKAAEALKGTDGKKTGDLLNEVVKAKVTGEMAQDLVLRMIHPAEGATKELIAGEVDALLGTASVKEMISKLHTDLPPNVGGNKDGAAANSRRVSI</sequence>
<evidence type="ECO:0000313" key="3">
    <source>
        <dbReference type="Proteomes" id="UP001493487"/>
    </source>
</evidence>
<proteinExistence type="predicted"/>
<feature type="region of interest" description="Disordered" evidence="1">
    <location>
        <begin position="326"/>
        <end position="346"/>
    </location>
</feature>
<reference evidence="2 3" key="1">
    <citation type="journal article" date="2023" name="Genome Announc.">
        <title>Pan-Genome Analyses of the Genus Cohnella and Proposal of the Novel Species Cohnella silvisoli sp. nov., Isolated from Forest Soil.</title>
        <authorList>
            <person name="Wang C."/>
            <person name="Mao L."/>
            <person name="Bao G."/>
            <person name="Zhu H."/>
        </authorList>
    </citation>
    <scope>NUCLEOTIDE SEQUENCE [LARGE SCALE GENOMIC DNA]</scope>
    <source>
        <strain evidence="2 3">NL03-T5-1</strain>
    </source>
</reference>
<dbReference type="SUPFAM" id="SSF58087">
    <property type="entry name" value="Variant surface glycoprotein (N-terminal domain)"/>
    <property type="match status" value="1"/>
</dbReference>
<gene>
    <name evidence="2" type="ORF">QJS35_28975</name>
</gene>
<dbReference type="RefSeq" id="WP_232189501.1">
    <property type="nucleotide sequence ID" value="NZ_JAIOAP010000020.1"/>
</dbReference>
<organism evidence="2 3">
    <name type="scientific">Cohnella silvisoli</name>
    <dbReference type="NCBI Taxonomy" id="2873699"/>
    <lineage>
        <taxon>Bacteria</taxon>
        <taxon>Bacillati</taxon>
        <taxon>Bacillota</taxon>
        <taxon>Bacilli</taxon>
        <taxon>Bacillales</taxon>
        <taxon>Paenibacillaceae</taxon>
        <taxon>Cohnella</taxon>
    </lineage>
</organism>
<keyword evidence="3" id="KW-1185">Reference proteome</keyword>
<protein>
    <submittedName>
        <fullName evidence="2">Transcriptional regulator</fullName>
    </submittedName>
</protein>